<feature type="active site" evidence="7">
    <location>
        <position position="115"/>
    </location>
</feature>
<keyword evidence="2" id="KW-0540">Nuclease</keyword>
<dbReference type="Pfam" id="PF00445">
    <property type="entry name" value="Ribonuclease_T2"/>
    <property type="match status" value="1"/>
</dbReference>
<accession>A0A2G9H905</accession>
<dbReference type="PANTHER" id="PTHR11240:SF75">
    <property type="entry name" value="RIBONUCLEASE 3"/>
    <property type="match status" value="1"/>
</dbReference>
<dbReference type="InterPro" id="IPR018188">
    <property type="entry name" value="RNase_T2_His_AS_1"/>
</dbReference>
<dbReference type="GO" id="GO:0006401">
    <property type="term" value="P:RNA catabolic process"/>
    <property type="evidence" value="ECO:0007669"/>
    <property type="project" value="TreeGrafter"/>
</dbReference>
<dbReference type="CDD" id="cd01061">
    <property type="entry name" value="RNase_T2_euk"/>
    <property type="match status" value="1"/>
</dbReference>
<dbReference type="PROSITE" id="PS00531">
    <property type="entry name" value="RNASE_T2_2"/>
    <property type="match status" value="1"/>
</dbReference>
<protein>
    <submittedName>
        <fullName evidence="10">Ribonuclease, T2 family</fullName>
        <ecNumber evidence="10">3.1.27.1</ecNumber>
    </submittedName>
</protein>
<dbReference type="Proteomes" id="UP000231279">
    <property type="component" value="Unassembled WGS sequence"/>
</dbReference>
<comment type="similarity">
    <text evidence="1 8">Belongs to the RNase T2 family.</text>
</comment>
<evidence type="ECO:0000256" key="3">
    <source>
        <dbReference type="ARBA" id="ARBA00022759"/>
    </source>
</evidence>
<keyword evidence="4 10" id="KW-0378">Hydrolase</keyword>
<evidence type="ECO:0000256" key="9">
    <source>
        <dbReference type="SAM" id="SignalP"/>
    </source>
</evidence>
<dbReference type="GO" id="GO:0016787">
    <property type="term" value="F:hydrolase activity"/>
    <property type="evidence" value="ECO:0007669"/>
    <property type="project" value="UniProtKB-KW"/>
</dbReference>
<evidence type="ECO:0000256" key="2">
    <source>
        <dbReference type="ARBA" id="ARBA00022722"/>
    </source>
</evidence>
<keyword evidence="5" id="KW-1015">Disulfide bond</keyword>
<dbReference type="AlphaFoldDB" id="A0A2G9H905"/>
<dbReference type="GO" id="GO:0003723">
    <property type="term" value="F:RNA binding"/>
    <property type="evidence" value="ECO:0007669"/>
    <property type="project" value="InterPro"/>
</dbReference>
<feature type="active site" evidence="7">
    <location>
        <position position="119"/>
    </location>
</feature>
<comment type="caution">
    <text evidence="10">The sequence shown here is derived from an EMBL/GenBank/DDBJ whole genome shotgun (WGS) entry which is preliminary data.</text>
</comment>
<dbReference type="EC" id="3.1.27.1" evidence="10"/>
<feature type="active site" evidence="7">
    <location>
        <position position="61"/>
    </location>
</feature>
<keyword evidence="11" id="KW-1185">Reference proteome</keyword>
<keyword evidence="6" id="KW-0456">Lyase</keyword>
<dbReference type="GO" id="GO:0005576">
    <property type="term" value="C:extracellular region"/>
    <property type="evidence" value="ECO:0007669"/>
    <property type="project" value="TreeGrafter"/>
</dbReference>
<dbReference type="Gene3D" id="3.90.730.10">
    <property type="entry name" value="Ribonuclease T2-like"/>
    <property type="match status" value="1"/>
</dbReference>
<dbReference type="InterPro" id="IPR033130">
    <property type="entry name" value="RNase_T2_His_AS_2"/>
</dbReference>
<dbReference type="PROSITE" id="PS00530">
    <property type="entry name" value="RNASE_T2_1"/>
    <property type="match status" value="1"/>
</dbReference>
<name>A0A2G9H905_9LAMI</name>
<gene>
    <name evidence="10" type="ORF">CDL12_13612</name>
</gene>
<dbReference type="EMBL" id="NKXS01002411">
    <property type="protein sequence ID" value="PIN13780.1"/>
    <property type="molecule type" value="Genomic_DNA"/>
</dbReference>
<keyword evidence="9" id="KW-0732">Signal</keyword>
<proteinExistence type="inferred from homology"/>
<organism evidence="10 11">
    <name type="scientific">Handroanthus impetiginosus</name>
    <dbReference type="NCBI Taxonomy" id="429701"/>
    <lineage>
        <taxon>Eukaryota</taxon>
        <taxon>Viridiplantae</taxon>
        <taxon>Streptophyta</taxon>
        <taxon>Embryophyta</taxon>
        <taxon>Tracheophyta</taxon>
        <taxon>Spermatophyta</taxon>
        <taxon>Magnoliopsida</taxon>
        <taxon>eudicotyledons</taxon>
        <taxon>Gunneridae</taxon>
        <taxon>Pentapetalae</taxon>
        <taxon>asterids</taxon>
        <taxon>lamiids</taxon>
        <taxon>Lamiales</taxon>
        <taxon>Bignoniaceae</taxon>
        <taxon>Crescentiina</taxon>
        <taxon>Tabebuia alliance</taxon>
        <taxon>Handroanthus</taxon>
    </lineage>
</organism>
<dbReference type="InterPro" id="IPR033697">
    <property type="entry name" value="Ribonuclease_T2_eukaryotic"/>
</dbReference>
<evidence type="ECO:0000256" key="7">
    <source>
        <dbReference type="PIRSR" id="PIRSR633697-1"/>
    </source>
</evidence>
<dbReference type="OrthoDB" id="435754at2759"/>
<dbReference type="PANTHER" id="PTHR11240">
    <property type="entry name" value="RIBONUCLEASE T2"/>
    <property type="match status" value="1"/>
</dbReference>
<dbReference type="InterPro" id="IPR036430">
    <property type="entry name" value="RNase_T2-like_sf"/>
</dbReference>
<evidence type="ECO:0000256" key="6">
    <source>
        <dbReference type="ARBA" id="ARBA00023239"/>
    </source>
</evidence>
<sequence length="234" mass="26561">MGFKAWVLIKLFVLQFLSFLCSSADFDFFYFVEQWSPSYCDTKQGCCYPITGRPNEDFGIHGLWPEYTTGEWREFCDRENSFNASQISDLIGRMQKDWPSLACPSGDGTIFWRHEWEKHGTCTSLDQHSYFEAALDLKKKANLLQVLENGGITPGKIYNFTTVKEAIQEGVGYRPVIKCNKDPANNTQLYEVYLCADTSAKNFIECPVFSHGIPCGSSIEFPSFSSDSELHVAI</sequence>
<dbReference type="InterPro" id="IPR001568">
    <property type="entry name" value="RNase_T2-like"/>
</dbReference>
<reference evidence="11" key="1">
    <citation type="journal article" date="2018" name="Gigascience">
        <title>Genome assembly of the Pink Ipe (Handroanthus impetiginosus, Bignoniaceae), a highly valued, ecologically keystone Neotropical timber forest tree.</title>
        <authorList>
            <person name="Silva-Junior O.B."/>
            <person name="Grattapaglia D."/>
            <person name="Novaes E."/>
            <person name="Collevatti R.G."/>
        </authorList>
    </citation>
    <scope>NUCLEOTIDE SEQUENCE [LARGE SCALE GENOMIC DNA]</scope>
    <source>
        <strain evidence="11">cv. UFG-1</strain>
    </source>
</reference>
<evidence type="ECO:0000256" key="1">
    <source>
        <dbReference type="ARBA" id="ARBA00007469"/>
    </source>
</evidence>
<evidence type="ECO:0000256" key="8">
    <source>
        <dbReference type="RuleBase" id="RU004328"/>
    </source>
</evidence>
<dbReference type="SUPFAM" id="SSF55895">
    <property type="entry name" value="Ribonuclease Rh-like"/>
    <property type="match status" value="1"/>
</dbReference>
<feature type="signal peptide" evidence="9">
    <location>
        <begin position="1"/>
        <end position="23"/>
    </location>
</feature>
<evidence type="ECO:0000256" key="5">
    <source>
        <dbReference type="ARBA" id="ARBA00023157"/>
    </source>
</evidence>
<dbReference type="GO" id="GO:0033897">
    <property type="term" value="F:ribonuclease T2 activity"/>
    <property type="evidence" value="ECO:0007669"/>
    <property type="project" value="InterPro"/>
</dbReference>
<evidence type="ECO:0000313" key="11">
    <source>
        <dbReference type="Proteomes" id="UP000231279"/>
    </source>
</evidence>
<keyword evidence="3" id="KW-0255">Endonuclease</keyword>
<evidence type="ECO:0000313" key="10">
    <source>
        <dbReference type="EMBL" id="PIN13780.1"/>
    </source>
</evidence>
<evidence type="ECO:0000256" key="4">
    <source>
        <dbReference type="ARBA" id="ARBA00022801"/>
    </source>
</evidence>
<feature type="chain" id="PRO_5013863248" evidence="9">
    <location>
        <begin position="24"/>
        <end position="234"/>
    </location>
</feature>